<feature type="region of interest" description="Disordered" evidence="1">
    <location>
        <begin position="1"/>
        <end position="35"/>
    </location>
</feature>
<feature type="domain" description="DUF4439" evidence="2">
    <location>
        <begin position="209"/>
        <end position="340"/>
    </location>
</feature>
<feature type="region of interest" description="Disordered" evidence="1">
    <location>
        <begin position="323"/>
        <end position="352"/>
    </location>
</feature>
<dbReference type="InterPro" id="IPR009078">
    <property type="entry name" value="Ferritin-like_SF"/>
</dbReference>
<dbReference type="InterPro" id="IPR029447">
    <property type="entry name" value="DUF4439"/>
</dbReference>
<organism evidence="3 4">
    <name type="scientific">Actinomadura napierensis</name>
    <dbReference type="NCBI Taxonomy" id="267854"/>
    <lineage>
        <taxon>Bacteria</taxon>
        <taxon>Bacillati</taxon>
        <taxon>Actinomycetota</taxon>
        <taxon>Actinomycetes</taxon>
        <taxon>Streptosporangiales</taxon>
        <taxon>Thermomonosporaceae</taxon>
        <taxon>Actinomadura</taxon>
    </lineage>
</organism>
<reference evidence="3 4" key="1">
    <citation type="journal article" date="2019" name="Int. J. Syst. Evol. Microbiol.">
        <title>The Global Catalogue of Microorganisms (GCM) 10K type strain sequencing project: providing services to taxonomists for standard genome sequencing and annotation.</title>
        <authorList>
            <consortium name="The Broad Institute Genomics Platform"/>
            <consortium name="The Broad Institute Genome Sequencing Center for Infectious Disease"/>
            <person name="Wu L."/>
            <person name="Ma J."/>
        </authorList>
    </citation>
    <scope>NUCLEOTIDE SEQUENCE [LARGE SCALE GENOMIC DNA]</scope>
    <source>
        <strain evidence="3 4">JCM 13850</strain>
    </source>
</reference>
<dbReference type="InterPro" id="IPR006311">
    <property type="entry name" value="TAT_signal"/>
</dbReference>
<comment type="caution">
    <text evidence="3">The sequence shown here is derived from an EMBL/GenBank/DDBJ whole genome shotgun (WGS) entry which is preliminary data.</text>
</comment>
<sequence>MDASGDRDGAGGAARAATTTPPGEETPLPEAVPRLPGTVSRRGLLLGGGAVLALPWLAGCAAEAAGPHLDVSTLVGAITSEQDLIATYEAAKAADASLARRLDPVLAHHRRHLTVLKRHYVPGSGNRAHEGGTVPPPHAAELPDGAGQIMSALRLVEDRAAAARRADAAKAPPGLAQLLASIGACEAGHAMTVRAHPPADPARSAAQVVQKALAAEHVAVYGYGVLGARLRGSLQQTAQTYWEAHRAQRDKLISILSVEPVAAAAGYRLPVKVTSARSAARLAAALEDDVVPAYVALAGAPAADLRVFAADSAERAMARSARWRANAGESAPPDAFPGLPATALAPRPEPGE</sequence>
<dbReference type="Gene3D" id="1.20.1260.10">
    <property type="match status" value="1"/>
</dbReference>
<dbReference type="Pfam" id="PF14530">
    <property type="entry name" value="DUF4439"/>
    <property type="match status" value="1"/>
</dbReference>
<keyword evidence="4" id="KW-1185">Reference proteome</keyword>
<evidence type="ECO:0000259" key="2">
    <source>
        <dbReference type="Pfam" id="PF14530"/>
    </source>
</evidence>
<accession>A0ABN2Z604</accession>
<proteinExistence type="predicted"/>
<evidence type="ECO:0000313" key="3">
    <source>
        <dbReference type="EMBL" id="GAA2137322.1"/>
    </source>
</evidence>
<name>A0ABN2Z604_9ACTN</name>
<evidence type="ECO:0000256" key="1">
    <source>
        <dbReference type="SAM" id="MobiDB-lite"/>
    </source>
</evidence>
<evidence type="ECO:0000313" key="4">
    <source>
        <dbReference type="Proteomes" id="UP001501020"/>
    </source>
</evidence>
<gene>
    <name evidence="3" type="ORF">GCM10009727_32570</name>
</gene>
<dbReference type="SUPFAM" id="SSF47240">
    <property type="entry name" value="Ferritin-like"/>
    <property type="match status" value="1"/>
</dbReference>
<dbReference type="PROSITE" id="PS51318">
    <property type="entry name" value="TAT"/>
    <property type="match status" value="1"/>
</dbReference>
<dbReference type="RefSeq" id="WP_344267299.1">
    <property type="nucleotide sequence ID" value="NZ_BAAAMR010000024.1"/>
</dbReference>
<dbReference type="EMBL" id="BAAAMR010000024">
    <property type="protein sequence ID" value="GAA2137322.1"/>
    <property type="molecule type" value="Genomic_DNA"/>
</dbReference>
<dbReference type="InterPro" id="IPR012347">
    <property type="entry name" value="Ferritin-like"/>
</dbReference>
<dbReference type="Proteomes" id="UP001501020">
    <property type="component" value="Unassembled WGS sequence"/>
</dbReference>
<protein>
    <recommendedName>
        <fullName evidence="2">DUF4439 domain-containing protein</fullName>
    </recommendedName>
</protein>
<feature type="compositionally biased region" description="Low complexity" evidence="1">
    <location>
        <begin position="13"/>
        <end position="31"/>
    </location>
</feature>